<dbReference type="Pfam" id="PF08711">
    <property type="entry name" value="Med26"/>
    <property type="match status" value="1"/>
</dbReference>
<dbReference type="Pfam" id="PF00412">
    <property type="entry name" value="LIM"/>
    <property type="match status" value="2"/>
</dbReference>
<dbReference type="GO" id="GO:0005634">
    <property type="term" value="C:nucleus"/>
    <property type="evidence" value="ECO:0007669"/>
    <property type="project" value="UniProtKB-SubCell"/>
</dbReference>
<evidence type="ECO:0000256" key="8">
    <source>
        <dbReference type="PROSITE-ProRule" id="PRU00649"/>
    </source>
</evidence>
<proteinExistence type="predicted"/>
<keyword evidence="2 7" id="KW-0479">Metal-binding</keyword>
<evidence type="ECO:0000313" key="13">
    <source>
        <dbReference type="EMBL" id="GEM12195.1"/>
    </source>
</evidence>
<feature type="region of interest" description="Disordered" evidence="9">
    <location>
        <begin position="116"/>
        <end position="143"/>
    </location>
</feature>
<dbReference type="PROSITE" id="PS51321">
    <property type="entry name" value="TFIIS_CENTRAL"/>
    <property type="match status" value="1"/>
</dbReference>
<feature type="compositionally biased region" description="Polar residues" evidence="9">
    <location>
        <begin position="749"/>
        <end position="762"/>
    </location>
</feature>
<dbReference type="GO" id="GO:0003712">
    <property type="term" value="F:transcription coregulator activity"/>
    <property type="evidence" value="ECO:0007669"/>
    <property type="project" value="TreeGrafter"/>
</dbReference>
<dbReference type="AlphaFoldDB" id="A0A511KQK2"/>
<feature type="domain" description="LIM zinc-binding" evidence="10">
    <location>
        <begin position="824"/>
        <end position="886"/>
    </location>
</feature>
<evidence type="ECO:0000313" key="14">
    <source>
        <dbReference type="Proteomes" id="UP000321518"/>
    </source>
</evidence>
<keyword evidence="6 8" id="KW-0539">Nucleus</keyword>
<dbReference type="InterPro" id="IPR003618">
    <property type="entry name" value="TFIIS_cen_dom"/>
</dbReference>
<feature type="region of interest" description="Disordered" evidence="9">
    <location>
        <begin position="77"/>
        <end position="103"/>
    </location>
</feature>
<dbReference type="Gene3D" id="2.10.110.10">
    <property type="entry name" value="Cysteine Rich Protein"/>
    <property type="match status" value="3"/>
</dbReference>
<dbReference type="InterPro" id="IPR003617">
    <property type="entry name" value="TFIIS/CRSP70_N_sub"/>
</dbReference>
<dbReference type="Gene3D" id="1.10.472.30">
    <property type="entry name" value="Transcription elongation factor S-II, central domain"/>
    <property type="match status" value="1"/>
</dbReference>
<comment type="subcellular location">
    <subcellularLocation>
        <location evidence="1 8">Nucleus</location>
    </subcellularLocation>
</comment>
<dbReference type="GO" id="GO:0006351">
    <property type="term" value="P:DNA-templated transcription"/>
    <property type="evidence" value="ECO:0007669"/>
    <property type="project" value="InterPro"/>
</dbReference>
<keyword evidence="4 7" id="KW-0862">Zinc</keyword>
<evidence type="ECO:0000256" key="9">
    <source>
        <dbReference type="SAM" id="MobiDB-lite"/>
    </source>
</evidence>
<dbReference type="GO" id="GO:0030695">
    <property type="term" value="F:GTPase regulator activity"/>
    <property type="evidence" value="ECO:0007669"/>
    <property type="project" value="UniProtKB-ARBA"/>
</dbReference>
<evidence type="ECO:0000256" key="3">
    <source>
        <dbReference type="ARBA" id="ARBA00022737"/>
    </source>
</evidence>
<dbReference type="Proteomes" id="UP000321518">
    <property type="component" value="Unassembled WGS sequence"/>
</dbReference>
<feature type="region of interest" description="Disordered" evidence="9">
    <location>
        <begin position="617"/>
        <end position="820"/>
    </location>
</feature>
<feature type="compositionally biased region" description="Polar residues" evidence="9">
    <location>
        <begin position="712"/>
        <end position="723"/>
    </location>
</feature>
<feature type="compositionally biased region" description="Low complexity" evidence="9">
    <location>
        <begin position="88"/>
        <end position="98"/>
    </location>
</feature>
<dbReference type="GO" id="GO:0046872">
    <property type="term" value="F:metal ion binding"/>
    <property type="evidence" value="ECO:0007669"/>
    <property type="project" value="UniProtKB-KW"/>
</dbReference>
<dbReference type="PANTHER" id="PTHR24205">
    <property type="entry name" value="FOUR AND A HALF LIM DOMAINS PROTEIN"/>
    <property type="match status" value="1"/>
</dbReference>
<dbReference type="Pfam" id="PF07500">
    <property type="entry name" value="TFIIS_M"/>
    <property type="match status" value="1"/>
</dbReference>
<dbReference type="CDD" id="cd00183">
    <property type="entry name" value="TFIIS_I"/>
    <property type="match status" value="1"/>
</dbReference>
<dbReference type="SMART" id="SM00509">
    <property type="entry name" value="TFS2N"/>
    <property type="match status" value="1"/>
</dbReference>
<name>A0A511KQK2_RHOTO</name>
<reference evidence="13 14" key="1">
    <citation type="submission" date="2019-07" db="EMBL/GenBank/DDBJ databases">
        <title>Rhodotorula toruloides NBRC10032 genome sequencing.</title>
        <authorList>
            <person name="Shida Y."/>
            <person name="Takaku H."/>
            <person name="Ogasawara W."/>
            <person name="Mori K."/>
        </authorList>
    </citation>
    <scope>NUCLEOTIDE SEQUENCE [LARGE SCALE GENOMIC DNA]</scope>
    <source>
        <strain evidence="13 14">NBRC10032</strain>
    </source>
</reference>
<sequence length="991" mass="107170">MLDSATVLELRKGLQGARDARDTKTCLEVLEKLDEGVVATEEMLRETKIGVAVNKVAQSAPSPEVAAKSEALVQKWRTAVHPRESKSRSPSLPASAASNTTCKAVSPTIESILSQVKEEQGRSASPAVPADSASSSSNVTRPSFSTTLRASLAITTSSPPVPLKRPAWATPLPELPAPPAAKKQRESAPPFRTHKGDAVCFDKIFPGAEEKREGQGKGKGKKGGRESKDETEKNLGKASSAARVRASCCEAMYDAIACDSTSETETLAAKAIEIERAVWERNPPSDKTTPTQAYRSKVRFLYQNLKAPGNRALRMKLVDGDFEVDKLVVCSSADFRTAEQRALEEEVRKRSLQNACFDATSTLGEAMRETMKWRGGGRLVKRLSAGAPQCWTPTRVEEDLEDEFRRKNVDGEHGEGVVALWRDYSGRTLQVRRDEQRDGNEGTLWDEFERQMVSTLRLSFAAKIAITGSERIQGHYSDSYVSRHPFSRTDDGELSSVFGSVLSPKDDWQCAACTSKFRQEEVIYPHPEAKSDASLAEVFFCRQCFAERFRKGNCKKCKSAVLSDAPFVKHDGNLWHEACYTCSYCADPSTSPVIDFAGLPSCEACFDSEAYKTRGIPPSPHLSQSEWGKKPVSVLPPPSKWGRPSLPSATLGPAKKSNVWTSKAAPMSSTSTVDEEKPKAWRVRAERDKSPIAPSLDELGNRLRQAGLVDSPASSTSDTSLRPGTTATSASSNPSSTESSSFARPASPVKTSSRPVSPTKSVFASGLSSQTKSTSSPARPALAPVYNRADRARPLPSHVQPSSPSKLPSTTPSETSASSNADRDTCLVCHIALGCGEFVELPKTGQVMHRDCFRCGGCEERLGTGKYVEAEGRWWHQQCAPGPKRYRTIITSLADPDASSDDAAAHDPPLTVELASGDPACSGCGGPLGYGQSVTTPRSGKSFHKDCFCCAGCSGALGEQRGERGALLRPPPLAHYPRLSLLRLGRTHLLP</sequence>
<feature type="region of interest" description="Disordered" evidence="9">
    <location>
        <begin position="156"/>
        <end position="238"/>
    </location>
</feature>
<feature type="compositionally biased region" description="Basic and acidic residues" evidence="9">
    <location>
        <begin position="674"/>
        <end position="690"/>
    </location>
</feature>
<feature type="compositionally biased region" description="Basic and acidic residues" evidence="9">
    <location>
        <begin position="223"/>
        <end position="235"/>
    </location>
</feature>
<keyword evidence="3" id="KW-0677">Repeat</keyword>
<dbReference type="PROSITE" id="PS50023">
    <property type="entry name" value="LIM_DOMAIN_2"/>
    <property type="match status" value="2"/>
</dbReference>
<gene>
    <name evidence="13" type="ORF">Rt10032_c19g6212</name>
</gene>
<dbReference type="PROSITE" id="PS51319">
    <property type="entry name" value="TFIIS_N"/>
    <property type="match status" value="1"/>
</dbReference>
<feature type="domain" description="LIM zinc-binding" evidence="10">
    <location>
        <begin position="552"/>
        <end position="612"/>
    </location>
</feature>
<evidence type="ECO:0000256" key="5">
    <source>
        <dbReference type="ARBA" id="ARBA00023038"/>
    </source>
</evidence>
<evidence type="ECO:0000256" key="2">
    <source>
        <dbReference type="ARBA" id="ARBA00022723"/>
    </source>
</evidence>
<dbReference type="OrthoDB" id="1112565at2759"/>
<feature type="domain" description="TFIIS central" evidence="12">
    <location>
        <begin position="244"/>
        <end position="363"/>
    </location>
</feature>
<organism evidence="13 14">
    <name type="scientific">Rhodotorula toruloides</name>
    <name type="common">Yeast</name>
    <name type="synonym">Rhodosporidium toruloides</name>
    <dbReference type="NCBI Taxonomy" id="5286"/>
    <lineage>
        <taxon>Eukaryota</taxon>
        <taxon>Fungi</taxon>
        <taxon>Dikarya</taxon>
        <taxon>Basidiomycota</taxon>
        <taxon>Pucciniomycotina</taxon>
        <taxon>Microbotryomycetes</taxon>
        <taxon>Sporidiobolales</taxon>
        <taxon>Sporidiobolaceae</taxon>
        <taxon>Rhodotorula</taxon>
    </lineage>
</organism>
<dbReference type="SUPFAM" id="SSF46942">
    <property type="entry name" value="Elongation factor TFIIS domain 2"/>
    <property type="match status" value="1"/>
</dbReference>
<comment type="caution">
    <text evidence="13">The sequence shown here is derived from an EMBL/GenBank/DDBJ whole genome shotgun (WGS) entry which is preliminary data.</text>
</comment>
<dbReference type="SUPFAM" id="SSF47676">
    <property type="entry name" value="Conserved domain common to transcription factors TFIIS, elongin A, CRSP70"/>
    <property type="match status" value="1"/>
</dbReference>
<dbReference type="InterPro" id="IPR001781">
    <property type="entry name" value="Znf_LIM"/>
</dbReference>
<dbReference type="PANTHER" id="PTHR24205:SF16">
    <property type="entry name" value="GH01042P-RELATED"/>
    <property type="match status" value="1"/>
</dbReference>
<dbReference type="Gene3D" id="1.20.930.10">
    <property type="entry name" value="Conserved domain common to transcription factors TFIIS, elongin A, CRSP70"/>
    <property type="match status" value="1"/>
</dbReference>
<evidence type="ECO:0000259" key="10">
    <source>
        <dbReference type="PROSITE" id="PS50023"/>
    </source>
</evidence>
<dbReference type="EMBL" id="BJWK01000019">
    <property type="protein sequence ID" value="GEM12195.1"/>
    <property type="molecule type" value="Genomic_DNA"/>
</dbReference>
<feature type="compositionally biased region" description="Low complexity" evidence="9">
    <location>
        <begin position="765"/>
        <end position="776"/>
    </location>
</feature>
<evidence type="ECO:0000256" key="1">
    <source>
        <dbReference type="ARBA" id="ARBA00004123"/>
    </source>
</evidence>
<protein>
    <submittedName>
        <fullName evidence="13">Uncharacterized protein</fullName>
    </submittedName>
</protein>
<dbReference type="PROSITE" id="PS00478">
    <property type="entry name" value="LIM_DOMAIN_1"/>
    <property type="match status" value="1"/>
</dbReference>
<evidence type="ECO:0000256" key="4">
    <source>
        <dbReference type="ARBA" id="ARBA00022833"/>
    </source>
</evidence>
<feature type="domain" description="TFIIS N-terminal" evidence="11">
    <location>
        <begin position="5"/>
        <end position="83"/>
    </location>
</feature>
<evidence type="ECO:0000256" key="6">
    <source>
        <dbReference type="ARBA" id="ARBA00023242"/>
    </source>
</evidence>
<dbReference type="SMART" id="SM00510">
    <property type="entry name" value="TFS2M"/>
    <property type="match status" value="1"/>
</dbReference>
<dbReference type="SMART" id="SM00132">
    <property type="entry name" value="LIM"/>
    <property type="match status" value="3"/>
</dbReference>
<keyword evidence="5 7" id="KW-0440">LIM domain</keyword>
<evidence type="ECO:0000256" key="7">
    <source>
        <dbReference type="PROSITE-ProRule" id="PRU00125"/>
    </source>
</evidence>
<evidence type="ECO:0000259" key="12">
    <source>
        <dbReference type="PROSITE" id="PS51321"/>
    </source>
</evidence>
<feature type="compositionally biased region" description="Low complexity" evidence="9">
    <location>
        <begin position="801"/>
        <end position="819"/>
    </location>
</feature>
<accession>A0A511KQK2</accession>
<dbReference type="InterPro" id="IPR035441">
    <property type="entry name" value="TFIIS/LEDGF_dom_sf"/>
</dbReference>
<feature type="compositionally biased region" description="Low complexity" evidence="9">
    <location>
        <begin position="725"/>
        <end position="743"/>
    </location>
</feature>
<dbReference type="InterPro" id="IPR036575">
    <property type="entry name" value="TFIIS_cen_dom_sf"/>
</dbReference>
<evidence type="ECO:0000259" key="11">
    <source>
        <dbReference type="PROSITE" id="PS51319"/>
    </source>
</evidence>
<feature type="compositionally biased region" description="Low complexity" evidence="9">
    <location>
        <begin position="123"/>
        <end position="137"/>
    </location>
</feature>
<dbReference type="InterPro" id="IPR017923">
    <property type="entry name" value="TFIIS_N"/>
</dbReference>